<keyword evidence="3" id="KW-0804">Transcription</keyword>
<dbReference type="GO" id="GO:0003677">
    <property type="term" value="F:DNA binding"/>
    <property type="evidence" value="ECO:0007669"/>
    <property type="project" value="UniProtKB-KW"/>
</dbReference>
<dbReference type="EMBL" id="FNLO01000001">
    <property type="protein sequence ID" value="SDV46681.1"/>
    <property type="molecule type" value="Genomic_DNA"/>
</dbReference>
<keyword evidence="7" id="KW-1185">Reference proteome</keyword>
<dbReference type="InterPro" id="IPR000524">
    <property type="entry name" value="Tscrpt_reg_HTH_GntR"/>
</dbReference>
<keyword evidence="2 6" id="KW-0238">DNA-binding</keyword>
<evidence type="ECO:0000256" key="4">
    <source>
        <dbReference type="SAM" id="MobiDB-lite"/>
    </source>
</evidence>
<dbReference type="Gene3D" id="1.10.10.10">
    <property type="entry name" value="Winged helix-like DNA-binding domain superfamily/Winged helix DNA-binding domain"/>
    <property type="match status" value="1"/>
</dbReference>
<dbReference type="InterPro" id="IPR036390">
    <property type="entry name" value="WH_DNA-bd_sf"/>
</dbReference>
<dbReference type="InterPro" id="IPR008920">
    <property type="entry name" value="TF_FadR/GntR_C"/>
</dbReference>
<dbReference type="InterPro" id="IPR036388">
    <property type="entry name" value="WH-like_DNA-bd_sf"/>
</dbReference>
<dbReference type="Proteomes" id="UP000243719">
    <property type="component" value="Unassembled WGS sequence"/>
</dbReference>
<dbReference type="AlphaFoldDB" id="A0A1H2PL33"/>
<evidence type="ECO:0000256" key="2">
    <source>
        <dbReference type="ARBA" id="ARBA00023125"/>
    </source>
</evidence>
<name>A0A1H2PL33_9BURK</name>
<organism evidence="6 7">
    <name type="scientific">Chitinasiproducens palmae</name>
    <dbReference type="NCBI Taxonomy" id="1770053"/>
    <lineage>
        <taxon>Bacteria</taxon>
        <taxon>Pseudomonadati</taxon>
        <taxon>Pseudomonadota</taxon>
        <taxon>Betaproteobacteria</taxon>
        <taxon>Burkholderiales</taxon>
        <taxon>Burkholderiaceae</taxon>
        <taxon>Chitinasiproducens</taxon>
    </lineage>
</organism>
<feature type="domain" description="HTH gntR-type" evidence="5">
    <location>
        <begin position="35"/>
        <end position="102"/>
    </location>
</feature>
<dbReference type="SMART" id="SM00345">
    <property type="entry name" value="HTH_GNTR"/>
    <property type="match status" value="1"/>
</dbReference>
<dbReference type="SUPFAM" id="SSF46785">
    <property type="entry name" value="Winged helix' DNA-binding domain"/>
    <property type="match status" value="1"/>
</dbReference>
<dbReference type="Pfam" id="PF07729">
    <property type="entry name" value="FCD"/>
    <property type="match status" value="1"/>
</dbReference>
<gene>
    <name evidence="6" type="ORF">SAMN05216551_101540</name>
</gene>
<evidence type="ECO:0000259" key="5">
    <source>
        <dbReference type="PROSITE" id="PS50949"/>
    </source>
</evidence>
<dbReference type="SMART" id="SM00895">
    <property type="entry name" value="FCD"/>
    <property type="match status" value="1"/>
</dbReference>
<protein>
    <submittedName>
        <fullName evidence="6">DNA-binding transcriptional regulator, GntR family</fullName>
    </submittedName>
</protein>
<evidence type="ECO:0000313" key="7">
    <source>
        <dbReference type="Proteomes" id="UP000243719"/>
    </source>
</evidence>
<dbReference type="SUPFAM" id="SSF48008">
    <property type="entry name" value="GntR ligand-binding domain-like"/>
    <property type="match status" value="1"/>
</dbReference>
<dbReference type="InterPro" id="IPR011711">
    <property type="entry name" value="GntR_C"/>
</dbReference>
<evidence type="ECO:0000313" key="6">
    <source>
        <dbReference type="EMBL" id="SDV46681.1"/>
    </source>
</evidence>
<keyword evidence="1" id="KW-0805">Transcription regulation</keyword>
<sequence length="252" mass="27793">MRCRAKMFDEESGTAAEELGRRPAEGSTDLTHDAALLSHQIAARLRNLIASDELKPGQRLRERALADRLNVSRTPLREALKELAGDGLVTMSPKRGAVVTELSAAQIGEKLDVLGAIEAFAGAQACRMASDTEIAEIRALHHEMLAAYERRDRANYFRLNQEIHLHLIAAAHNETLRQVHEQINRQLFHYRYQSSSDVSTWHTAIAEHETILQLLNARDASALGACLQRHVHSTWEQLSASGIGSSAGPVAV</sequence>
<dbReference type="CDD" id="cd07377">
    <property type="entry name" value="WHTH_GntR"/>
    <property type="match status" value="1"/>
</dbReference>
<dbReference type="Pfam" id="PF00392">
    <property type="entry name" value="GntR"/>
    <property type="match status" value="1"/>
</dbReference>
<reference evidence="7" key="1">
    <citation type="submission" date="2016-09" db="EMBL/GenBank/DDBJ databases">
        <authorList>
            <person name="Varghese N."/>
            <person name="Submissions S."/>
        </authorList>
    </citation>
    <scope>NUCLEOTIDE SEQUENCE [LARGE SCALE GENOMIC DNA]</scope>
    <source>
        <strain evidence="7">JS23</strain>
    </source>
</reference>
<feature type="region of interest" description="Disordered" evidence="4">
    <location>
        <begin position="1"/>
        <end position="27"/>
    </location>
</feature>
<proteinExistence type="predicted"/>
<dbReference type="STRING" id="1770053.SAMN05216551_101540"/>
<dbReference type="PROSITE" id="PS50949">
    <property type="entry name" value="HTH_GNTR"/>
    <property type="match status" value="1"/>
</dbReference>
<accession>A0A1H2PL33</accession>
<dbReference type="PANTHER" id="PTHR43537:SF50">
    <property type="entry name" value="TRANSCRIPTIONAL REGULATORY PROTEIN"/>
    <property type="match status" value="1"/>
</dbReference>
<dbReference type="GO" id="GO:0003700">
    <property type="term" value="F:DNA-binding transcription factor activity"/>
    <property type="evidence" value="ECO:0007669"/>
    <property type="project" value="InterPro"/>
</dbReference>
<evidence type="ECO:0000256" key="1">
    <source>
        <dbReference type="ARBA" id="ARBA00023015"/>
    </source>
</evidence>
<dbReference type="PRINTS" id="PR00035">
    <property type="entry name" value="HTHGNTR"/>
</dbReference>
<dbReference type="PANTHER" id="PTHR43537">
    <property type="entry name" value="TRANSCRIPTIONAL REGULATOR, GNTR FAMILY"/>
    <property type="match status" value="1"/>
</dbReference>
<dbReference type="Gene3D" id="1.20.120.530">
    <property type="entry name" value="GntR ligand-binding domain-like"/>
    <property type="match status" value="1"/>
</dbReference>
<evidence type="ECO:0000256" key="3">
    <source>
        <dbReference type="ARBA" id="ARBA00023163"/>
    </source>
</evidence>